<evidence type="ECO:0000313" key="1">
    <source>
        <dbReference type="EMBL" id="CAD7417762.1"/>
    </source>
</evidence>
<dbReference type="AlphaFoldDB" id="A0A7R9DQA2"/>
<organism evidence="1">
    <name type="scientific">Timema poppense</name>
    <name type="common">Walking stick</name>
    <dbReference type="NCBI Taxonomy" id="170557"/>
    <lineage>
        <taxon>Eukaryota</taxon>
        <taxon>Metazoa</taxon>
        <taxon>Ecdysozoa</taxon>
        <taxon>Arthropoda</taxon>
        <taxon>Hexapoda</taxon>
        <taxon>Insecta</taxon>
        <taxon>Pterygota</taxon>
        <taxon>Neoptera</taxon>
        <taxon>Polyneoptera</taxon>
        <taxon>Phasmatodea</taxon>
        <taxon>Timematodea</taxon>
        <taxon>Timematoidea</taxon>
        <taxon>Timematidae</taxon>
        <taxon>Timema</taxon>
    </lineage>
</organism>
<proteinExistence type="predicted"/>
<dbReference type="EMBL" id="OD014779">
    <property type="protein sequence ID" value="CAD7417762.1"/>
    <property type="molecule type" value="Genomic_DNA"/>
</dbReference>
<sequence>MELKNPSKFWHTSLRILVTAIQDYIPEVNVYYSKCLKLVESLAARQEWLNNSMLWLHICSQHERNCPDNYIEMDVESLEHYRKRKGTDEWQTTIFQDEASSFFLLNTLRSFLNMHKLEEDNHASSLSNVEHGWASLYSSIPFAVYLEESIHNINLKDADYVEAVLRSLAKYRYSPNQRLANDAEMVAKYINPSINASFINKMIDRSGSDYILRKIYPFIVDFLITYDLSRITKSECGSEFPRTVLTLLFDLSVTWRHFPDINYYSKIKQRIDLSYTDDFVPDAMKMIAGAEGVPQPIRENIRCFLPLLRRNKLLAEDIVAIISLNKTDYSIEDILRYRLFPDSKQ</sequence>
<gene>
    <name evidence="1" type="ORF">TPSB3V08_LOCUS12016</name>
</gene>
<protein>
    <submittedName>
        <fullName evidence="1">Uncharacterized protein</fullName>
    </submittedName>
</protein>
<name>A0A7R9DQA2_TIMPO</name>
<accession>A0A7R9DQA2</accession>
<reference evidence="1" key="1">
    <citation type="submission" date="2020-11" db="EMBL/GenBank/DDBJ databases">
        <authorList>
            <person name="Tran Van P."/>
        </authorList>
    </citation>
    <scope>NUCLEOTIDE SEQUENCE</scope>
</reference>